<organism evidence="1 2">
    <name type="scientific">Sulfuracidifex metallicus DSM 6482 = JCM 9184</name>
    <dbReference type="NCBI Taxonomy" id="523847"/>
    <lineage>
        <taxon>Archaea</taxon>
        <taxon>Thermoproteota</taxon>
        <taxon>Thermoprotei</taxon>
        <taxon>Sulfolobales</taxon>
        <taxon>Sulfolobaceae</taxon>
        <taxon>Sulfuracidifex</taxon>
    </lineage>
</organism>
<accession>A0A6A9QN55</accession>
<evidence type="ECO:0000313" key="2">
    <source>
        <dbReference type="Proteomes" id="UP000470772"/>
    </source>
</evidence>
<dbReference type="SUPFAM" id="SSF52540">
    <property type="entry name" value="P-loop containing nucleoside triphosphate hydrolases"/>
    <property type="match status" value="1"/>
</dbReference>
<reference evidence="1 2" key="1">
    <citation type="submission" date="2019-10" db="EMBL/GenBank/DDBJ databases">
        <title>Sequencing and Assembly of Multiple Reported Metal-Biooxidizing Members of the Extremely Thermoacidophilic Archaeal Family Sulfolobaceae.</title>
        <authorList>
            <person name="Counts J.A."/>
            <person name="Kelly R.M."/>
        </authorList>
    </citation>
    <scope>NUCLEOTIDE SEQUENCE [LARGE SCALE GENOMIC DNA]</scope>
    <source>
        <strain evidence="1 2">DSM 6482</strain>
    </source>
</reference>
<keyword evidence="2" id="KW-1185">Reference proteome</keyword>
<dbReference type="InterPro" id="IPR027417">
    <property type="entry name" value="P-loop_NTPase"/>
</dbReference>
<dbReference type="Proteomes" id="UP000470772">
    <property type="component" value="Unassembled WGS sequence"/>
</dbReference>
<dbReference type="Gene3D" id="3.40.50.300">
    <property type="entry name" value="P-loop containing nucleotide triphosphate hydrolases"/>
    <property type="match status" value="1"/>
</dbReference>
<proteinExistence type="predicted"/>
<evidence type="ECO:0000313" key="1">
    <source>
        <dbReference type="EMBL" id="MUN29974.1"/>
    </source>
</evidence>
<comment type="caution">
    <text evidence="1">The sequence shown here is derived from an EMBL/GenBank/DDBJ whole genome shotgun (WGS) entry which is preliminary data.</text>
</comment>
<dbReference type="EMBL" id="WGGD01000005">
    <property type="protein sequence ID" value="MUN29974.1"/>
    <property type="molecule type" value="Genomic_DNA"/>
</dbReference>
<gene>
    <name evidence="1" type="ORF">GC250_11145</name>
</gene>
<name>A0A6A9QN55_SULME</name>
<sequence>MGMAELLWLAQKIVEAYKNMGFVSAVIFGPQGTGKTTYAFKVARDVEFAIRGLQTKDEAWKYVKFFFELPDALEYLEEITERNERIPYIIFDDASIWLSKYYWYKDYMKMFYSYYALIRSRVSAVIFTTPAPDDLAYFLREKGWYQIKIVWNNKKRKIAMAQLYEKEFARDTRGEFTTKSTHKAIDYFKVELPNDFYNNYLMKRKAKELDLLSQIRVSLSRMREENKAVPE</sequence>
<protein>
    <submittedName>
        <fullName evidence="1">Uncharacterized protein</fullName>
    </submittedName>
</protein>
<dbReference type="AlphaFoldDB" id="A0A6A9QN55"/>